<dbReference type="InterPro" id="IPR011057">
    <property type="entry name" value="Mss4-like_sf"/>
</dbReference>
<proteinExistence type="inferred from homology"/>
<dbReference type="PANTHER" id="PTHR28620">
    <property type="entry name" value="CENTROMERE PROTEIN V"/>
    <property type="match status" value="1"/>
</dbReference>
<organism evidence="5 6">
    <name type="scientific">Coemansia spiralis</name>
    <dbReference type="NCBI Taxonomy" id="417178"/>
    <lineage>
        <taxon>Eukaryota</taxon>
        <taxon>Fungi</taxon>
        <taxon>Fungi incertae sedis</taxon>
        <taxon>Zoopagomycota</taxon>
        <taxon>Kickxellomycotina</taxon>
        <taxon>Kickxellomycetes</taxon>
        <taxon>Kickxellales</taxon>
        <taxon>Kickxellaceae</taxon>
        <taxon>Coemansia</taxon>
    </lineage>
</organism>
<gene>
    <name evidence="5" type="ORF">GGI25_003577</name>
</gene>
<evidence type="ECO:0000313" key="5">
    <source>
        <dbReference type="EMBL" id="KAJ2676427.1"/>
    </source>
</evidence>
<dbReference type="EMBL" id="JANBTW010000040">
    <property type="protein sequence ID" value="KAJ2676427.1"/>
    <property type="molecule type" value="Genomic_DNA"/>
</dbReference>
<dbReference type="SUPFAM" id="SSF51316">
    <property type="entry name" value="Mss4-like"/>
    <property type="match status" value="1"/>
</dbReference>
<name>A0A9W8G6W7_9FUNG</name>
<evidence type="ECO:0000313" key="6">
    <source>
        <dbReference type="Proteomes" id="UP001151518"/>
    </source>
</evidence>
<dbReference type="Pfam" id="PF04828">
    <property type="entry name" value="GFA"/>
    <property type="match status" value="1"/>
</dbReference>
<sequence>MSGLVTHKGYCHCKAVSWEILAPADLFIDECNCSMCDLNGFQHIIVPRSRFTLLSGKDNITTYTFNTHIAQHYFCKTCGVESFYVPRSNPDGYSINFRCLDRGNVKTYSIQPFDGQNWEKFAGKLTHLSKEA</sequence>
<evidence type="ECO:0000259" key="4">
    <source>
        <dbReference type="PROSITE" id="PS51891"/>
    </source>
</evidence>
<dbReference type="PANTHER" id="PTHR28620:SF1">
    <property type="entry name" value="CENP-V_GFA DOMAIN-CONTAINING PROTEIN"/>
    <property type="match status" value="1"/>
</dbReference>
<comment type="similarity">
    <text evidence="1">Belongs to the Gfa family.</text>
</comment>
<dbReference type="InterPro" id="IPR052355">
    <property type="entry name" value="CENP-V-like"/>
</dbReference>
<dbReference type="AlphaFoldDB" id="A0A9W8G6W7"/>
<feature type="domain" description="CENP-V/GFA" evidence="4">
    <location>
        <begin position="7"/>
        <end position="119"/>
    </location>
</feature>
<keyword evidence="3" id="KW-0862">Zinc</keyword>
<comment type="caution">
    <text evidence="5">The sequence shown here is derived from an EMBL/GenBank/DDBJ whole genome shotgun (WGS) entry which is preliminary data.</text>
</comment>
<dbReference type="GO" id="GO:0016846">
    <property type="term" value="F:carbon-sulfur lyase activity"/>
    <property type="evidence" value="ECO:0007669"/>
    <property type="project" value="InterPro"/>
</dbReference>
<protein>
    <recommendedName>
        <fullName evidence="4">CENP-V/GFA domain-containing protein</fullName>
    </recommendedName>
</protein>
<dbReference type="OrthoDB" id="2993351at2759"/>
<accession>A0A9W8G6W7</accession>
<dbReference type="PROSITE" id="PS51891">
    <property type="entry name" value="CENP_V_GFA"/>
    <property type="match status" value="1"/>
</dbReference>
<dbReference type="Gene3D" id="2.170.150.70">
    <property type="match status" value="1"/>
</dbReference>
<dbReference type="GO" id="GO:0046872">
    <property type="term" value="F:metal ion binding"/>
    <property type="evidence" value="ECO:0007669"/>
    <property type="project" value="UniProtKB-KW"/>
</dbReference>
<keyword evidence="2" id="KW-0479">Metal-binding</keyword>
<evidence type="ECO:0000256" key="2">
    <source>
        <dbReference type="ARBA" id="ARBA00022723"/>
    </source>
</evidence>
<evidence type="ECO:0000256" key="1">
    <source>
        <dbReference type="ARBA" id="ARBA00005495"/>
    </source>
</evidence>
<dbReference type="Proteomes" id="UP001151518">
    <property type="component" value="Unassembled WGS sequence"/>
</dbReference>
<evidence type="ECO:0000256" key="3">
    <source>
        <dbReference type="ARBA" id="ARBA00022833"/>
    </source>
</evidence>
<dbReference type="InterPro" id="IPR006913">
    <property type="entry name" value="CENP-V/GFA"/>
</dbReference>
<reference evidence="5" key="1">
    <citation type="submission" date="2022-07" db="EMBL/GenBank/DDBJ databases">
        <title>Phylogenomic reconstructions and comparative analyses of Kickxellomycotina fungi.</title>
        <authorList>
            <person name="Reynolds N.K."/>
            <person name="Stajich J.E."/>
            <person name="Barry K."/>
            <person name="Grigoriev I.V."/>
            <person name="Crous P."/>
            <person name="Smith M.E."/>
        </authorList>
    </citation>
    <scope>NUCLEOTIDE SEQUENCE</scope>
    <source>
        <strain evidence="5">NRRL 3115</strain>
    </source>
</reference>